<dbReference type="PANTHER" id="PTHR42760">
    <property type="entry name" value="SHORT-CHAIN DEHYDROGENASES/REDUCTASES FAMILY MEMBER"/>
    <property type="match status" value="1"/>
</dbReference>
<dbReference type="PRINTS" id="PR00081">
    <property type="entry name" value="GDHRDH"/>
</dbReference>
<sequence length="264" mass="28144">MQQKTIQELFNFQGKTAVITGAAMGIGFGIAKRFVEAGAKVVLSDINEKIGQAKAKALGKNCVFIKADVSLEKEVADLVDFTLKEFGKVDILVNNAGIFPAKPVLEMESELWDKIQAVNLKGVFLCSKIVGKAMVKQGGGVIINIASIDALHPSQVGLAAYDASKHGVWGFTKNFALEVAEKNIRVNAIAPGGILTEGVENMTGGTLKADDPQSETIKQFTAKIPMKRFGRPDEIATCCLFLASDAAKYMTGSMIVVDGGYLLA</sequence>
<name>A0A2H0UT89_9BACT</name>
<dbReference type="PANTHER" id="PTHR42760:SF115">
    <property type="entry name" value="3-OXOACYL-[ACYL-CARRIER-PROTEIN] REDUCTASE FABG"/>
    <property type="match status" value="1"/>
</dbReference>
<organism evidence="3 4">
    <name type="scientific">bacterium (Candidatus Gribaldobacteria) CG10_big_fil_rev_8_21_14_0_10_37_21</name>
    <dbReference type="NCBI Taxonomy" id="2014275"/>
    <lineage>
        <taxon>Bacteria</taxon>
        <taxon>Candidatus Gribaldobacteria</taxon>
    </lineage>
</organism>
<comment type="caution">
    <text evidence="3">The sequence shown here is derived from an EMBL/GenBank/DDBJ whole genome shotgun (WGS) entry which is preliminary data.</text>
</comment>
<dbReference type="EMBL" id="PFAX01000043">
    <property type="protein sequence ID" value="PIR89799.1"/>
    <property type="molecule type" value="Genomic_DNA"/>
</dbReference>
<reference evidence="4" key="1">
    <citation type="submission" date="2017-09" db="EMBL/GenBank/DDBJ databases">
        <title>Depth-based differentiation of microbial function through sediment-hosted aquifers and enrichment of novel symbionts in the deep terrestrial subsurface.</title>
        <authorList>
            <person name="Probst A.J."/>
            <person name="Ladd B."/>
            <person name="Jarett J.K."/>
            <person name="Geller-Mcgrath D.E."/>
            <person name="Sieber C.M.K."/>
            <person name="Emerson J.B."/>
            <person name="Anantharaman K."/>
            <person name="Thomas B.C."/>
            <person name="Malmstrom R."/>
            <person name="Stieglmeier M."/>
            <person name="Klingl A."/>
            <person name="Woyke T."/>
            <person name="Ryan C.M."/>
            <person name="Banfield J.F."/>
        </authorList>
    </citation>
    <scope>NUCLEOTIDE SEQUENCE [LARGE SCALE GENOMIC DNA]</scope>
</reference>
<dbReference type="InterPro" id="IPR036291">
    <property type="entry name" value="NAD(P)-bd_dom_sf"/>
</dbReference>
<dbReference type="PRINTS" id="PR00080">
    <property type="entry name" value="SDRFAMILY"/>
</dbReference>
<dbReference type="InterPro" id="IPR002347">
    <property type="entry name" value="SDR_fam"/>
</dbReference>
<proteinExistence type="inferred from homology"/>
<dbReference type="CDD" id="cd05233">
    <property type="entry name" value="SDR_c"/>
    <property type="match status" value="1"/>
</dbReference>
<dbReference type="Proteomes" id="UP000230132">
    <property type="component" value="Unassembled WGS sequence"/>
</dbReference>
<evidence type="ECO:0000313" key="4">
    <source>
        <dbReference type="Proteomes" id="UP000230132"/>
    </source>
</evidence>
<dbReference type="FunFam" id="3.40.50.720:FF:000084">
    <property type="entry name" value="Short-chain dehydrogenase reductase"/>
    <property type="match status" value="1"/>
</dbReference>
<evidence type="ECO:0000256" key="2">
    <source>
        <dbReference type="ARBA" id="ARBA00023002"/>
    </source>
</evidence>
<protein>
    <submittedName>
        <fullName evidence="3">SDR family oxidoreductase</fullName>
    </submittedName>
</protein>
<dbReference type="NCBIfam" id="NF005559">
    <property type="entry name" value="PRK07231.1"/>
    <property type="match status" value="1"/>
</dbReference>
<comment type="similarity">
    <text evidence="1">Belongs to the short-chain dehydrogenases/reductases (SDR) family.</text>
</comment>
<keyword evidence="2" id="KW-0560">Oxidoreductase</keyword>
<evidence type="ECO:0000256" key="1">
    <source>
        <dbReference type="ARBA" id="ARBA00006484"/>
    </source>
</evidence>
<dbReference type="Gene3D" id="3.40.50.720">
    <property type="entry name" value="NAD(P)-binding Rossmann-like Domain"/>
    <property type="match status" value="1"/>
</dbReference>
<dbReference type="GO" id="GO:0016616">
    <property type="term" value="F:oxidoreductase activity, acting on the CH-OH group of donors, NAD or NADP as acceptor"/>
    <property type="evidence" value="ECO:0007669"/>
    <property type="project" value="TreeGrafter"/>
</dbReference>
<accession>A0A2H0UT89</accession>
<evidence type="ECO:0000313" key="3">
    <source>
        <dbReference type="EMBL" id="PIR89799.1"/>
    </source>
</evidence>
<dbReference type="AlphaFoldDB" id="A0A2H0UT89"/>
<dbReference type="SUPFAM" id="SSF51735">
    <property type="entry name" value="NAD(P)-binding Rossmann-fold domains"/>
    <property type="match status" value="1"/>
</dbReference>
<dbReference type="Pfam" id="PF13561">
    <property type="entry name" value="adh_short_C2"/>
    <property type="match status" value="1"/>
</dbReference>
<gene>
    <name evidence="3" type="ORF">COU05_03955</name>
</gene>